<feature type="region of interest" description="Disordered" evidence="12">
    <location>
        <begin position="409"/>
        <end position="432"/>
    </location>
</feature>
<feature type="compositionally biased region" description="Acidic residues" evidence="12">
    <location>
        <begin position="414"/>
        <end position="432"/>
    </location>
</feature>
<evidence type="ECO:0000313" key="14">
    <source>
        <dbReference type="EMBL" id="RSH78139.1"/>
    </source>
</evidence>
<organism evidence="14 15">
    <name type="scientific">Apiotrichum porosum</name>
    <dbReference type="NCBI Taxonomy" id="105984"/>
    <lineage>
        <taxon>Eukaryota</taxon>
        <taxon>Fungi</taxon>
        <taxon>Dikarya</taxon>
        <taxon>Basidiomycota</taxon>
        <taxon>Agaricomycotina</taxon>
        <taxon>Tremellomycetes</taxon>
        <taxon>Trichosporonales</taxon>
        <taxon>Trichosporonaceae</taxon>
        <taxon>Apiotrichum</taxon>
    </lineage>
</organism>
<protein>
    <recommendedName>
        <fullName evidence="3">ubiquitinyl hydrolase 1</fullName>
        <ecNumber evidence="3">3.4.19.12</ecNumber>
    </recommendedName>
</protein>
<feature type="region of interest" description="Disordered" evidence="12">
    <location>
        <begin position="305"/>
        <end position="330"/>
    </location>
</feature>
<accession>A0A427XGX5</accession>
<dbReference type="GO" id="GO:0004843">
    <property type="term" value="F:cysteine-type deubiquitinase activity"/>
    <property type="evidence" value="ECO:0007669"/>
    <property type="project" value="UniProtKB-EC"/>
</dbReference>
<comment type="caution">
    <text evidence="14">The sequence shown here is derived from an EMBL/GenBank/DDBJ whole genome shotgun (WGS) entry which is preliminary data.</text>
</comment>
<evidence type="ECO:0000256" key="9">
    <source>
        <dbReference type="ARBA" id="ARBA00023163"/>
    </source>
</evidence>
<comment type="subcellular location">
    <subcellularLocation>
        <location evidence="2">Nucleus</location>
    </subcellularLocation>
</comment>
<comment type="catalytic activity">
    <reaction evidence="1">
        <text>Thiol-dependent hydrolysis of ester, thioester, amide, peptide and isopeptide bonds formed by the C-terminal Gly of ubiquitin (a 76-residue protein attached to proteins as an intracellular targeting signal).</text>
        <dbReference type="EC" id="3.4.19.12"/>
    </reaction>
</comment>
<feature type="active site" description="Nucleophile" evidence="11">
    <location>
        <position position="19"/>
    </location>
</feature>
<dbReference type="GO" id="GO:0005634">
    <property type="term" value="C:nucleus"/>
    <property type="evidence" value="ECO:0007669"/>
    <property type="project" value="UniProtKB-SubCell"/>
</dbReference>
<keyword evidence="6" id="KW-0378">Hydrolase</keyword>
<evidence type="ECO:0000256" key="12">
    <source>
        <dbReference type="SAM" id="MobiDB-lite"/>
    </source>
</evidence>
<keyword evidence="9" id="KW-0804">Transcription</keyword>
<dbReference type="SMART" id="SM01246">
    <property type="entry name" value="Josephin"/>
    <property type="match status" value="1"/>
</dbReference>
<gene>
    <name evidence="14" type="ORF">EHS24_002595</name>
</gene>
<feature type="compositionally biased region" description="Low complexity" evidence="12">
    <location>
        <begin position="247"/>
        <end position="258"/>
    </location>
</feature>
<keyword evidence="10" id="KW-0539">Nucleus</keyword>
<dbReference type="GeneID" id="39587138"/>
<dbReference type="InterPro" id="IPR033865">
    <property type="entry name" value="Ataxin-3"/>
</dbReference>
<evidence type="ECO:0000256" key="1">
    <source>
        <dbReference type="ARBA" id="ARBA00000707"/>
    </source>
</evidence>
<evidence type="ECO:0000256" key="4">
    <source>
        <dbReference type="ARBA" id="ARBA00022670"/>
    </source>
</evidence>
<dbReference type="GO" id="GO:0016579">
    <property type="term" value="P:protein deubiquitination"/>
    <property type="evidence" value="ECO:0007669"/>
    <property type="project" value="InterPro"/>
</dbReference>
<dbReference type="Gene3D" id="3.90.70.40">
    <property type="match status" value="1"/>
</dbReference>
<feature type="active site" evidence="11">
    <location>
        <position position="137"/>
    </location>
</feature>
<dbReference type="GO" id="GO:0006508">
    <property type="term" value="P:proteolysis"/>
    <property type="evidence" value="ECO:0007669"/>
    <property type="project" value="UniProtKB-KW"/>
</dbReference>
<evidence type="ECO:0000256" key="11">
    <source>
        <dbReference type="PIRSR" id="PIRSR633865-1"/>
    </source>
</evidence>
<evidence type="ECO:0000256" key="6">
    <source>
        <dbReference type="ARBA" id="ARBA00022801"/>
    </source>
</evidence>
<dbReference type="OrthoDB" id="10063692at2759"/>
<evidence type="ECO:0000313" key="15">
    <source>
        <dbReference type="Proteomes" id="UP000279236"/>
    </source>
</evidence>
<keyword evidence="4" id="KW-0645">Protease</keyword>
<feature type="compositionally biased region" description="Acidic residues" evidence="12">
    <location>
        <begin position="268"/>
        <end position="277"/>
    </location>
</feature>
<evidence type="ECO:0000256" key="5">
    <source>
        <dbReference type="ARBA" id="ARBA00022786"/>
    </source>
</evidence>
<dbReference type="STRING" id="105984.A0A427XGX5"/>
<feature type="region of interest" description="Disordered" evidence="12">
    <location>
        <begin position="233"/>
        <end position="292"/>
    </location>
</feature>
<keyword evidence="7" id="KW-0788">Thiol protease</keyword>
<dbReference type="EMBL" id="RSCE01000013">
    <property type="protein sequence ID" value="RSH78139.1"/>
    <property type="molecule type" value="Genomic_DNA"/>
</dbReference>
<dbReference type="InterPro" id="IPR006155">
    <property type="entry name" value="Josephin"/>
</dbReference>
<sequence length="447" mass="48941">MDLVPYIFHELQEPGSQLCASRSTPDDRDNLSLCRQPCYTEIDLADVARKLDQAEQASAYRAPPTKSYNYDDTGFFSISVLETALQVWDLTLVRWRGEAMRPFQDKPEEQAGFILNLASHWFTLRRFGARTRWYNLNSFLPTPEWISPTYLHMVITQAEAEGYSVFAVRKAGTGAGETAGIDPGEAAGWEDGGVAILPPAAADDMALELGGATRRSSAGGPGAAVNEWEQWAEPGSSNTIPDDPTPAEAAGLGATAGSGRRRRRQEDLSSEYVEEQDMIGSQPSSRSRTPRVRPVAADVFDGTGMMLDSTQMDDDDDYPLEREGEDDEDEHLFSAARHDAYAGPTDFQFNSRSYDDEDEALQAALKASMADLPDDFIMPELKPLQPLPVPAATATPTPPVAEPAPVIAAPAPEATEEEEIVSDDDYDGPMEDLTPEEIRAARLARFQ</sequence>
<evidence type="ECO:0000256" key="3">
    <source>
        <dbReference type="ARBA" id="ARBA00012759"/>
    </source>
</evidence>
<dbReference type="AlphaFoldDB" id="A0A427XGX5"/>
<reference evidence="14 15" key="1">
    <citation type="submission" date="2018-11" db="EMBL/GenBank/DDBJ databases">
        <title>Genome sequence of Apiotrichum porosum DSM 27194.</title>
        <authorList>
            <person name="Aliyu H."/>
            <person name="Gorte O."/>
            <person name="Ochsenreither K."/>
        </authorList>
    </citation>
    <scope>NUCLEOTIDE SEQUENCE [LARGE SCALE GENOMIC DNA]</scope>
    <source>
        <strain evidence="14 15">DSM 27194</strain>
    </source>
</reference>
<proteinExistence type="predicted"/>
<name>A0A427XGX5_9TREE</name>
<dbReference type="EC" id="3.4.19.12" evidence="3"/>
<dbReference type="Pfam" id="PF02099">
    <property type="entry name" value="Josephin"/>
    <property type="match status" value="1"/>
</dbReference>
<dbReference type="Proteomes" id="UP000279236">
    <property type="component" value="Unassembled WGS sequence"/>
</dbReference>
<feature type="compositionally biased region" description="Acidic residues" evidence="12">
    <location>
        <begin position="311"/>
        <end position="330"/>
    </location>
</feature>
<dbReference type="PRINTS" id="PR01233">
    <property type="entry name" value="JOSEPHIN"/>
</dbReference>
<dbReference type="PANTHER" id="PTHR14159">
    <property type="entry name" value="ATAXIN-3-RELATED"/>
    <property type="match status" value="1"/>
</dbReference>
<evidence type="ECO:0000256" key="8">
    <source>
        <dbReference type="ARBA" id="ARBA00023015"/>
    </source>
</evidence>
<feature type="domain" description="Josephin" evidence="13">
    <location>
        <begin position="28"/>
        <end position="171"/>
    </location>
</feature>
<evidence type="ECO:0000259" key="13">
    <source>
        <dbReference type="SMART" id="SM01246"/>
    </source>
</evidence>
<dbReference type="Gene3D" id="1.10.287.10">
    <property type="entry name" value="S15/NS1, RNA-binding"/>
    <property type="match status" value="1"/>
</dbReference>
<evidence type="ECO:0000256" key="7">
    <source>
        <dbReference type="ARBA" id="ARBA00022807"/>
    </source>
</evidence>
<evidence type="ECO:0000256" key="10">
    <source>
        <dbReference type="ARBA" id="ARBA00023242"/>
    </source>
</evidence>
<evidence type="ECO:0000256" key="2">
    <source>
        <dbReference type="ARBA" id="ARBA00004123"/>
    </source>
</evidence>
<keyword evidence="15" id="KW-1185">Reference proteome</keyword>
<dbReference type="RefSeq" id="XP_028473286.1">
    <property type="nucleotide sequence ID" value="XM_028618330.1"/>
</dbReference>
<keyword evidence="8" id="KW-0805">Transcription regulation</keyword>
<dbReference type="PANTHER" id="PTHR14159:SF0">
    <property type="entry name" value="ATAXIN-3-RELATED"/>
    <property type="match status" value="1"/>
</dbReference>
<keyword evidence="5" id="KW-0833">Ubl conjugation pathway</keyword>
<feature type="active site" description="Proton acceptor" evidence="11">
    <location>
        <position position="120"/>
    </location>
</feature>